<dbReference type="PANTHER" id="PTHR31111:SF132">
    <property type="entry name" value="F-BOX ASSOCIATED UBIQUITINATION EFFECTOR FAMILY PROTEIN-RELATED"/>
    <property type="match status" value="1"/>
</dbReference>
<evidence type="ECO:0000313" key="4">
    <source>
        <dbReference type="Proteomes" id="UP000694240"/>
    </source>
</evidence>
<feature type="compositionally biased region" description="Low complexity" evidence="1">
    <location>
        <begin position="17"/>
        <end position="27"/>
    </location>
</feature>
<proteinExistence type="predicted"/>
<feature type="region of interest" description="Disordered" evidence="1">
    <location>
        <begin position="1"/>
        <end position="34"/>
    </location>
</feature>
<dbReference type="CDD" id="cd22157">
    <property type="entry name" value="F-box_AtFBW1-like"/>
    <property type="match status" value="1"/>
</dbReference>
<evidence type="ECO:0000259" key="2">
    <source>
        <dbReference type="SMART" id="SM00256"/>
    </source>
</evidence>
<dbReference type="AlphaFoldDB" id="A0A8T1YZE9"/>
<sequence length="395" mass="45694">MERSAMDKQEKKRRTRQSSSILTTTSSQGNNKSQQDPIPLDLIFEILSRLPAKSIVRYRSVSKLWCSITTTPEFINSYAYPCSCVLLTFRKGDMLYFFSSQLDQNNRNDPLSYVGSYQFTKSTNYGYFHWIDCVHGLIILEGPTDFVICNPTMKRFFTLPEPQGSRYSRIFLGYDPIDGKYRALCFLRGSKIGILTLGAQESWRIVSNGSSRHDCTIGCMLCINGVIYYEAYIHVGVDPHRIMSFDFRSEKFHPIKLPEVSSCCLGSHMIVPYEGRLAIVNTRYFPSIDIWILKDGDRHEWMHKHFVLPLSEINPRRRKHLRFKGVSDAGVLIFAPPSLSESFYILHFDPRRNSIRETFFEGIVGDEFRCRYGLGKDALFNMYVYPNHIETLVSF</sequence>
<dbReference type="InterPro" id="IPR017451">
    <property type="entry name" value="F-box-assoc_interact_dom"/>
</dbReference>
<protein>
    <submittedName>
        <fullName evidence="3">F-box-like domain superfamily</fullName>
    </submittedName>
</protein>
<dbReference type="NCBIfam" id="TIGR01640">
    <property type="entry name" value="F_box_assoc_1"/>
    <property type="match status" value="1"/>
</dbReference>
<dbReference type="Pfam" id="PF08268">
    <property type="entry name" value="FBA_3"/>
    <property type="match status" value="1"/>
</dbReference>
<dbReference type="Pfam" id="PF00646">
    <property type="entry name" value="F-box"/>
    <property type="match status" value="1"/>
</dbReference>
<accession>A0A8T1YZE9</accession>
<dbReference type="EMBL" id="JAEFBK010000011">
    <property type="protein sequence ID" value="KAG7551069.1"/>
    <property type="molecule type" value="Genomic_DNA"/>
</dbReference>
<dbReference type="SMART" id="SM00256">
    <property type="entry name" value="FBOX"/>
    <property type="match status" value="1"/>
</dbReference>
<dbReference type="PANTHER" id="PTHR31111">
    <property type="entry name" value="BNAA05G37150D PROTEIN-RELATED"/>
    <property type="match status" value="1"/>
</dbReference>
<gene>
    <name evidence="3" type="ORF">ISN45_Aa06g017870</name>
</gene>
<dbReference type="Proteomes" id="UP000694240">
    <property type="component" value="Chromosome 11"/>
</dbReference>
<feature type="compositionally biased region" description="Basic and acidic residues" evidence="1">
    <location>
        <begin position="1"/>
        <end position="10"/>
    </location>
</feature>
<comment type="caution">
    <text evidence="3">The sequence shown here is derived from an EMBL/GenBank/DDBJ whole genome shotgun (WGS) entry which is preliminary data.</text>
</comment>
<organism evidence="3 4">
    <name type="scientific">Arabidopsis thaliana x Arabidopsis arenosa</name>
    <dbReference type="NCBI Taxonomy" id="1240361"/>
    <lineage>
        <taxon>Eukaryota</taxon>
        <taxon>Viridiplantae</taxon>
        <taxon>Streptophyta</taxon>
        <taxon>Embryophyta</taxon>
        <taxon>Tracheophyta</taxon>
        <taxon>Spermatophyta</taxon>
        <taxon>Magnoliopsida</taxon>
        <taxon>eudicotyledons</taxon>
        <taxon>Gunneridae</taxon>
        <taxon>Pentapetalae</taxon>
        <taxon>rosids</taxon>
        <taxon>malvids</taxon>
        <taxon>Brassicales</taxon>
        <taxon>Brassicaceae</taxon>
        <taxon>Camelineae</taxon>
        <taxon>Arabidopsis</taxon>
    </lineage>
</organism>
<evidence type="ECO:0000256" key="1">
    <source>
        <dbReference type="SAM" id="MobiDB-lite"/>
    </source>
</evidence>
<evidence type="ECO:0000313" key="3">
    <source>
        <dbReference type="EMBL" id="KAG7551069.1"/>
    </source>
</evidence>
<keyword evidence="4" id="KW-1185">Reference proteome</keyword>
<feature type="domain" description="F-box" evidence="2">
    <location>
        <begin position="38"/>
        <end position="78"/>
    </location>
</feature>
<name>A0A8T1YZE9_9BRAS</name>
<dbReference type="InterPro" id="IPR001810">
    <property type="entry name" value="F-box_dom"/>
</dbReference>
<dbReference type="InterPro" id="IPR013187">
    <property type="entry name" value="F-box-assoc_dom_typ3"/>
</dbReference>
<reference evidence="3 4" key="1">
    <citation type="submission" date="2020-12" db="EMBL/GenBank/DDBJ databases">
        <title>Concerted genomic and epigenomic changes stabilize Arabidopsis allopolyploids.</title>
        <authorList>
            <person name="Chen Z."/>
        </authorList>
    </citation>
    <scope>NUCLEOTIDE SEQUENCE [LARGE SCALE GENOMIC DNA]</scope>
    <source>
        <strain evidence="3">Allo738</strain>
        <tissue evidence="3">Leaf</tissue>
    </source>
</reference>